<dbReference type="Proteomes" id="UP001152799">
    <property type="component" value="Chromosome 14"/>
</dbReference>
<evidence type="ECO:0000256" key="5">
    <source>
        <dbReference type="ARBA" id="ARBA00025466"/>
    </source>
</evidence>
<feature type="region of interest" description="Disordered" evidence="6">
    <location>
        <begin position="818"/>
        <end position="838"/>
    </location>
</feature>
<evidence type="ECO:0000256" key="3">
    <source>
        <dbReference type="ARBA" id="ARBA00023015"/>
    </source>
</evidence>
<protein>
    <recommendedName>
        <fullName evidence="2">Regulatory protein zeste</fullName>
    </recommendedName>
</protein>
<evidence type="ECO:0000313" key="8">
    <source>
        <dbReference type="EMBL" id="CAG9763571.1"/>
    </source>
</evidence>
<feature type="compositionally biased region" description="Polar residues" evidence="6">
    <location>
        <begin position="1663"/>
        <end position="1681"/>
    </location>
</feature>
<keyword evidence="3" id="KW-0805">Transcription regulation</keyword>
<feature type="compositionally biased region" description="Polar residues" evidence="6">
    <location>
        <begin position="824"/>
        <end position="833"/>
    </location>
</feature>
<organism evidence="8 9">
    <name type="scientific">Ceutorhynchus assimilis</name>
    <name type="common">cabbage seed weevil</name>
    <dbReference type="NCBI Taxonomy" id="467358"/>
    <lineage>
        <taxon>Eukaryota</taxon>
        <taxon>Metazoa</taxon>
        <taxon>Ecdysozoa</taxon>
        <taxon>Arthropoda</taxon>
        <taxon>Hexapoda</taxon>
        <taxon>Insecta</taxon>
        <taxon>Pterygota</taxon>
        <taxon>Neoptera</taxon>
        <taxon>Endopterygota</taxon>
        <taxon>Coleoptera</taxon>
        <taxon>Polyphaga</taxon>
        <taxon>Cucujiformia</taxon>
        <taxon>Curculionidae</taxon>
        <taxon>Ceutorhynchinae</taxon>
        <taxon>Ceutorhynchus</taxon>
    </lineage>
</organism>
<proteinExistence type="predicted"/>
<evidence type="ECO:0000256" key="6">
    <source>
        <dbReference type="SAM" id="MobiDB-lite"/>
    </source>
</evidence>
<gene>
    <name evidence="8" type="ORF">CEUTPL_LOCUS4229</name>
</gene>
<accession>A0A9N9MIM7</accession>
<dbReference type="EMBL" id="OU892290">
    <property type="protein sequence ID" value="CAG9763571.1"/>
    <property type="molecule type" value="Genomic_DNA"/>
</dbReference>
<evidence type="ECO:0000256" key="4">
    <source>
        <dbReference type="ARBA" id="ARBA00023163"/>
    </source>
</evidence>
<keyword evidence="9" id="KW-1185">Reference proteome</keyword>
<keyword evidence="4" id="KW-0804">Transcription</keyword>
<dbReference type="Pfam" id="PF13873">
    <property type="entry name" value="Myb_DNA-bind_5"/>
    <property type="match status" value="1"/>
</dbReference>
<reference evidence="8" key="1">
    <citation type="submission" date="2022-01" db="EMBL/GenBank/DDBJ databases">
        <authorList>
            <person name="King R."/>
        </authorList>
    </citation>
    <scope>NUCLEOTIDE SEQUENCE</scope>
</reference>
<dbReference type="OrthoDB" id="6811772at2759"/>
<evidence type="ECO:0000256" key="2">
    <source>
        <dbReference type="ARBA" id="ARBA00016807"/>
    </source>
</evidence>
<evidence type="ECO:0000256" key="1">
    <source>
        <dbReference type="ARBA" id="ARBA00011764"/>
    </source>
</evidence>
<evidence type="ECO:0000259" key="7">
    <source>
        <dbReference type="Pfam" id="PF13873"/>
    </source>
</evidence>
<comment type="function">
    <text evidence="5">Involved in transvection phenomena (= synapsis-dependent gene expression), where the synaptic pairing of chromosomes carrying genes with which zeste interacts influences the expression of these genes. Zeste binds to DNA and stimulates transcription from a nearby promoter.</text>
</comment>
<comment type="subunit">
    <text evidence="1">Self-associates forming complexes of several hundred monomers.</text>
</comment>
<feature type="region of interest" description="Disordered" evidence="6">
    <location>
        <begin position="1659"/>
        <end position="1684"/>
    </location>
</feature>
<feature type="domain" description="Myb/SANT-like DNA-binding" evidence="7">
    <location>
        <begin position="1442"/>
        <end position="1501"/>
    </location>
</feature>
<evidence type="ECO:0000313" key="9">
    <source>
        <dbReference type="Proteomes" id="UP001152799"/>
    </source>
</evidence>
<dbReference type="InterPro" id="IPR028002">
    <property type="entry name" value="Myb_DNA-bind_5"/>
</dbReference>
<name>A0A9N9MIM7_9CUCU</name>
<sequence length="1699" mass="194746">MSDTKAKKAKSLRQSEISRMAELLLTAQQAVNDPASRDSLQLRYGDVERIRDDFFKHHNIVIGSIDDEQEEDEFKTQDQIRTQFENKPTFFPTDGDVGLTLPFDVPLHTYESNSKPFFNDKSLQREEPRFYVDEMNVDTESEKEEEQEEAELDYPDDESILKPQVIQAFDEEKGDLDWHHDVDSYVLVVKNLQALAIHSTFYESMDARKAKICPQKKVTSALFGDNRKKWLEFTLGSACDHHIKCVFQYSPFLNVNVVRQLFIEEILQKAINDALLPETNTITHGSGDNKFGTRLKISIFRKDWPAVAREVDRIINSRVGYRLLRMCNVHYYTARHGQREFNFDQAKHFLTSSIEPGFEHMLVGLQMHCATQISSKDSGAVFVRHDRMGKFIGKKFTTNTRPAFLKGLGHTYGNIIGHNDVLPNVTYFQSFKTKAFSSPATFLLGRGMNKFQKNAIKNFAIIKPRTLANLRAMISTIESYQTNGYRLRIETVETFRDLKNFNKEYLHSDSFVKKRMKVLTEMARAGALVRFSGSNWRKHLEACGILYDVERVRETLNLFQSFDESQRLPTMSIKNIIIGDEFLTDEIVMEEKERARAMTKKNIRHSERLERANFSMIPQENNDEEYASSNNGGPIIMSSIEVVKTYVSIMRITYFLEGSTLRGKKLDLDVLKHLLVRKMRGQVQCVKTVDELFNEFIPVMRPQEATIPGDNFQHYGIELRGFLSPKNVADNFLHPKSAIGNWVLSSTRVSSAKLSDRIFYKKLLDYIKNNVPIYPTQPKEQSEQMPEEEIIQTEKEDENQHKTNIEYHENHQEEFLEVPGPSKCQAQTTSESGSPIKKRKRAMPLNAIEIRTMVEHLANNVANREQIWKFANMPPSVFEILQHRRYEILWRKANFILYEATEAFFDKNDCDAAELGLFLVCNNNQTNMGKIEKIRKFNSSWLSESWAKGWLVDPGPAKCGEAFCKICKSTIRAHKADLIRHTKSKLHLSECSKINVRREHQITKHITVISSEAKIKDLIIAAHIACHSSITSVDHLGELLNNLKITSKNNSIRQHRTKCTALIKNVIYPSLLEDLLEDVGDAKITSIYGINGDQEIAEKAENQESGVSTNSKQASDSSGRVAIPFEFELNKIASIEDSIEPEVTGTASDIITNKRKSLQSQLSERSAPALLNSASISASTSENPVTPKLNKKKLRAIALILYRGFKELNYFPIEIADVFMESVIPYRRLSNLRKSFLSYLSADDKAVLKEAITQFDQVDQDALLDVLGDLGCKVQPTSEFFLKVLDELAHKGLIQKTTFRINSWSTVLRNFISDNKLLEIYKNKRINSRNILSSISPNSSQTVKTDKNITYGYLKKFREESSVDTLKKIVWFCTGADDIIGKQIRTDFNDKEGLSKIPQAHTCSCLLEHPVIYNDYPNLDLTLILCSIIQNGPLTCVKMYAEIHNEIITNKFATHLQEKQNFENIWQYLANKLISLGQGKRSVEEWKKTLAEWKSKTKKKGKSKLQTIYKNWRRPSRYNSISSLKEKLIPLWAKQQFLEMIVLRKEESREKNPDVEEVSAVAEEEILDQLVDVTADPMLVLEDHTFTYDKIQEVQGSTAKIDVEAVYPERSSETTGILPNILVLNSSRIFIISIIIFIFEDAELRMAIDSFDYDDNMERMESTTENSQAGTSGTENQSSNNQEDEKEIILMVPEYLKFI</sequence>